<dbReference type="InterPro" id="IPR042235">
    <property type="entry name" value="ZP-C_dom"/>
</dbReference>
<evidence type="ECO:0000313" key="1">
    <source>
        <dbReference type="EMBL" id="TDG98665.1"/>
    </source>
</evidence>
<evidence type="ECO:0000313" key="2">
    <source>
        <dbReference type="Proteomes" id="UP000295070"/>
    </source>
</evidence>
<comment type="caution">
    <text evidence="1">The sequence shown here is derived from an EMBL/GenBank/DDBJ whole genome shotgun (WGS) entry which is preliminary data.</text>
</comment>
<protein>
    <submittedName>
        <fullName evidence="1">Uncharacterized protein</fullName>
    </submittedName>
</protein>
<dbReference type="AlphaFoldDB" id="A0A484C510"/>
<sequence>MSDQGVTFGSKSCNYNLIQSRWEDLSGNVEVCGCCSSKCKGLSVRHLPEDAKATVSTGPFVIVDNRVEPES</sequence>
<dbReference type="EMBL" id="SCKG01000020">
    <property type="protein sequence ID" value="TDG98665.1"/>
    <property type="molecule type" value="Genomic_DNA"/>
</dbReference>
<reference evidence="1 2" key="1">
    <citation type="submission" date="2019-01" db="EMBL/GenBank/DDBJ databases">
        <title>A chromosome-scale genome assembly of the yellow perch, Perca flavescens.</title>
        <authorList>
            <person name="Feron R."/>
            <person name="Morvezen R."/>
            <person name="Bestin A."/>
            <person name="Haffray P."/>
            <person name="Klopp C."/>
            <person name="Zahm M."/>
            <person name="Cabau C."/>
            <person name="Roques C."/>
            <person name="Donnadieu C."/>
            <person name="Bouchez O."/>
            <person name="Christie M."/>
            <person name="Larson W."/>
            <person name="Guiguen Y."/>
        </authorList>
    </citation>
    <scope>NUCLEOTIDE SEQUENCE [LARGE SCALE GENOMIC DNA]</scope>
    <source>
        <strain evidence="1">YP-PL-M2</strain>
        <tissue evidence="1">Blood</tissue>
    </source>
</reference>
<proteinExistence type="predicted"/>
<dbReference type="Gene3D" id="2.60.40.4100">
    <property type="entry name" value="Zona pellucida, ZP-C domain"/>
    <property type="match status" value="1"/>
</dbReference>
<dbReference type="Proteomes" id="UP000295070">
    <property type="component" value="Chromosome 20"/>
</dbReference>
<organism evidence="1 2">
    <name type="scientific">Perca flavescens</name>
    <name type="common">American yellow perch</name>
    <name type="synonym">Morone flavescens</name>
    <dbReference type="NCBI Taxonomy" id="8167"/>
    <lineage>
        <taxon>Eukaryota</taxon>
        <taxon>Metazoa</taxon>
        <taxon>Chordata</taxon>
        <taxon>Craniata</taxon>
        <taxon>Vertebrata</taxon>
        <taxon>Euteleostomi</taxon>
        <taxon>Actinopterygii</taxon>
        <taxon>Neopterygii</taxon>
        <taxon>Teleostei</taxon>
        <taxon>Neoteleostei</taxon>
        <taxon>Acanthomorphata</taxon>
        <taxon>Eupercaria</taxon>
        <taxon>Perciformes</taxon>
        <taxon>Percoidei</taxon>
        <taxon>Percidae</taxon>
        <taxon>Percinae</taxon>
        <taxon>Perca</taxon>
    </lineage>
</organism>
<gene>
    <name evidence="1" type="ORF">EPR50_G00202560</name>
</gene>
<name>A0A484C510_PERFV</name>
<keyword evidence="2" id="KW-1185">Reference proteome</keyword>
<accession>A0A484C510</accession>